<dbReference type="InterPro" id="IPR049625">
    <property type="entry name" value="Glyco_transf_61_cat"/>
</dbReference>
<evidence type="ECO:0000256" key="1">
    <source>
        <dbReference type="ARBA" id="ARBA00022676"/>
    </source>
</evidence>
<dbReference type="PANTHER" id="PTHR20961">
    <property type="entry name" value="GLYCOSYLTRANSFERASE"/>
    <property type="match status" value="1"/>
</dbReference>
<keyword evidence="3" id="KW-0325">Glycoprotein</keyword>
<evidence type="ECO:0000313" key="5">
    <source>
        <dbReference type="EMBL" id="KAF5825983.1"/>
    </source>
</evidence>
<keyword evidence="1" id="KW-0328">Glycosyltransferase</keyword>
<proteinExistence type="predicted"/>
<keyword evidence="2" id="KW-0808">Transferase</keyword>
<comment type="caution">
    <text evidence="5">The sequence shown here is derived from an EMBL/GenBank/DDBJ whole genome shotgun (WGS) entry which is preliminary data.</text>
</comment>
<evidence type="ECO:0000256" key="3">
    <source>
        <dbReference type="ARBA" id="ARBA00023180"/>
    </source>
</evidence>
<name>A0ABQ7FUM6_DUNSA</name>
<evidence type="ECO:0000256" key="2">
    <source>
        <dbReference type="ARBA" id="ARBA00022679"/>
    </source>
</evidence>
<dbReference type="InterPro" id="IPR007657">
    <property type="entry name" value="Glycosyltransferase_61"/>
</dbReference>
<keyword evidence="6" id="KW-1185">Reference proteome</keyword>
<dbReference type="Proteomes" id="UP000815325">
    <property type="component" value="Unassembled WGS sequence"/>
</dbReference>
<organism evidence="5 6">
    <name type="scientific">Dunaliella salina</name>
    <name type="common">Green alga</name>
    <name type="synonym">Protococcus salinus</name>
    <dbReference type="NCBI Taxonomy" id="3046"/>
    <lineage>
        <taxon>Eukaryota</taxon>
        <taxon>Viridiplantae</taxon>
        <taxon>Chlorophyta</taxon>
        <taxon>core chlorophytes</taxon>
        <taxon>Chlorophyceae</taxon>
        <taxon>CS clade</taxon>
        <taxon>Chlamydomonadales</taxon>
        <taxon>Dunaliellaceae</taxon>
        <taxon>Dunaliella</taxon>
    </lineage>
</organism>
<evidence type="ECO:0000313" key="6">
    <source>
        <dbReference type="Proteomes" id="UP000815325"/>
    </source>
</evidence>
<sequence length="384" mass="44834">MVFSRQLRERTMRGFLTQLGFLTLSYSHFFNEAHGQVKTPSFSKVEHMNTFWKTSLYWNALFEPSNGVSFSLNTSEMAQRASGYVPTFNTNKSFDQKKARFFIDKTTCIVDEGHRHTSGTIGHFSRRILPWYSIETFQGDFCDRFFLTRTPREPLSQWFSFMITAALGVGRDIKYTGDVKEHTLFEKVKINFRTYWFRNSFEATHFQAKAFSLLHPSQRRGGICLFTRRNGRNPLNMANVREALHDLFGSLIDVSVDQQTPVADQVFSFSQCDLLVSPHGSHNTNVMFMRAGSAFMELNPFMFYHNTYHQLATLMNVTYLNSRNNFPQNVTRLREWQNFTDVQCQRVKKCRMSARSTRYYVNIRDMIRTIQSHINSRLGNTAEP</sequence>
<accession>A0ABQ7FUM6</accession>
<gene>
    <name evidence="5" type="ORF">DUNSADRAFT_5582</name>
</gene>
<protein>
    <recommendedName>
        <fullName evidence="4">Glycosyltransferase 61 catalytic domain-containing protein</fullName>
    </recommendedName>
</protein>
<evidence type="ECO:0000259" key="4">
    <source>
        <dbReference type="Pfam" id="PF04577"/>
    </source>
</evidence>
<reference evidence="5" key="1">
    <citation type="submission" date="2017-08" db="EMBL/GenBank/DDBJ databases">
        <authorList>
            <person name="Polle J.E."/>
            <person name="Barry K."/>
            <person name="Cushman J."/>
            <person name="Schmutz J."/>
            <person name="Tran D."/>
            <person name="Hathwaick L.T."/>
            <person name="Yim W.C."/>
            <person name="Jenkins J."/>
            <person name="Mckie-Krisberg Z.M."/>
            <person name="Prochnik S."/>
            <person name="Lindquist E."/>
            <person name="Dockter R.B."/>
            <person name="Adam C."/>
            <person name="Molina H."/>
            <person name="Bunkerborg J."/>
            <person name="Jin E."/>
            <person name="Buchheim M."/>
            <person name="Magnuson J."/>
        </authorList>
    </citation>
    <scope>NUCLEOTIDE SEQUENCE</scope>
    <source>
        <strain evidence="5">CCAP 19/18</strain>
    </source>
</reference>
<dbReference type="EMBL" id="MU071555">
    <property type="protein sequence ID" value="KAF5825983.1"/>
    <property type="molecule type" value="Genomic_DNA"/>
</dbReference>
<feature type="domain" description="Glycosyltransferase 61 catalytic" evidence="4">
    <location>
        <begin position="195"/>
        <end position="294"/>
    </location>
</feature>
<dbReference type="Pfam" id="PF04577">
    <property type="entry name" value="Glyco_transf_61"/>
    <property type="match status" value="1"/>
</dbReference>